<keyword evidence="6" id="KW-1185">Reference proteome</keyword>
<evidence type="ECO:0000313" key="5">
    <source>
        <dbReference type="EMBL" id="MBC8609976.1"/>
    </source>
</evidence>
<proteinExistence type="inferred from homology"/>
<organism evidence="5 6">
    <name type="scientific">Massiliimalia timonensis</name>
    <dbReference type="NCBI Taxonomy" id="1987501"/>
    <lineage>
        <taxon>Bacteria</taxon>
        <taxon>Bacillati</taxon>
        <taxon>Bacillota</taxon>
        <taxon>Clostridia</taxon>
        <taxon>Eubacteriales</taxon>
        <taxon>Oscillospiraceae</taxon>
        <taxon>Massiliimalia</taxon>
    </lineage>
</organism>
<dbReference type="SUPFAM" id="SSF53613">
    <property type="entry name" value="Ribokinase-like"/>
    <property type="match status" value="1"/>
</dbReference>
<reference evidence="5" key="1">
    <citation type="submission" date="2020-08" db="EMBL/GenBank/DDBJ databases">
        <title>Genome public.</title>
        <authorList>
            <person name="Liu C."/>
            <person name="Sun Q."/>
        </authorList>
    </citation>
    <scope>NUCLEOTIDE SEQUENCE</scope>
    <source>
        <strain evidence="5">NSJ-15</strain>
    </source>
</reference>
<dbReference type="AlphaFoldDB" id="A0A8J6PCI6"/>
<feature type="domain" description="Carbohydrate kinase PfkB" evidence="4">
    <location>
        <begin position="29"/>
        <end position="352"/>
    </location>
</feature>
<gene>
    <name evidence="5" type="ORF">H8702_02425</name>
</gene>
<dbReference type="PANTHER" id="PTHR43085">
    <property type="entry name" value="HEXOKINASE FAMILY MEMBER"/>
    <property type="match status" value="1"/>
</dbReference>
<evidence type="ECO:0000259" key="4">
    <source>
        <dbReference type="Pfam" id="PF00294"/>
    </source>
</evidence>
<dbReference type="GO" id="GO:0016301">
    <property type="term" value="F:kinase activity"/>
    <property type="evidence" value="ECO:0007669"/>
    <property type="project" value="UniProtKB-KW"/>
</dbReference>
<dbReference type="EMBL" id="JACRTL010000001">
    <property type="protein sequence ID" value="MBC8609976.1"/>
    <property type="molecule type" value="Genomic_DNA"/>
</dbReference>
<name>A0A8J6PCI6_9FIRM</name>
<evidence type="ECO:0000313" key="6">
    <source>
        <dbReference type="Proteomes" id="UP000632659"/>
    </source>
</evidence>
<evidence type="ECO:0000256" key="3">
    <source>
        <dbReference type="ARBA" id="ARBA00022777"/>
    </source>
</evidence>
<evidence type="ECO:0000256" key="1">
    <source>
        <dbReference type="ARBA" id="ARBA00010688"/>
    </source>
</evidence>
<dbReference type="InterPro" id="IPR011611">
    <property type="entry name" value="PfkB_dom"/>
</dbReference>
<comment type="caution">
    <text evidence="5">The sequence shown here is derived from an EMBL/GenBank/DDBJ whole genome shotgun (WGS) entry which is preliminary data.</text>
</comment>
<dbReference type="Proteomes" id="UP000632659">
    <property type="component" value="Unassembled WGS sequence"/>
</dbReference>
<dbReference type="InterPro" id="IPR029056">
    <property type="entry name" value="Ribokinase-like"/>
</dbReference>
<keyword evidence="3 5" id="KW-0418">Kinase</keyword>
<protein>
    <submittedName>
        <fullName evidence="5">Carbohydrate kinase family protein</fullName>
    </submittedName>
</protein>
<dbReference type="Pfam" id="PF00294">
    <property type="entry name" value="PfkB"/>
    <property type="match status" value="1"/>
</dbReference>
<comment type="similarity">
    <text evidence="1">Belongs to the carbohydrate kinase PfkB family.</text>
</comment>
<sequence>MKQKKKIIVCGHICLDITPVFGKQRCESLSELLSPGKLVHMQGADVHVGGCVANTGLAIKRLGGEVSLMGKVGNDAFGRLALSFLDGESKKHMLVSEDSATSYSVVLAPEGIDRIFLHDPGANDTFSSEDLDFDKIREADLFHFGYPPLMKRMYRNNGQELAELLERVYQMGVSVSLDMAAIDAASDAAEEDWKAILKRVLPYVDYFVPSAEELAFMIDRELYRQWEEKTAGKELIQGIDLEKDLTRLSDQLLQMGAKVILIKCGAKGLYLRTAKGAMLSTMGRGAPEQIERWADLELFEECFLPEQVRSGTGAGDTTIAAFLTAVMEGRTWNQSMKLAAGTGACCVEAFDALSGLRSFEELEEKMERGWKKQPVELLSWEYSTADKCWKK</sequence>
<accession>A0A8J6PCI6</accession>
<dbReference type="RefSeq" id="WP_187536199.1">
    <property type="nucleotide sequence ID" value="NZ_JACRTL010000001.1"/>
</dbReference>
<evidence type="ECO:0000256" key="2">
    <source>
        <dbReference type="ARBA" id="ARBA00022679"/>
    </source>
</evidence>
<keyword evidence="2" id="KW-0808">Transferase</keyword>
<dbReference type="PANTHER" id="PTHR43085:SF57">
    <property type="entry name" value="CARBOHYDRATE KINASE PFKB DOMAIN-CONTAINING PROTEIN"/>
    <property type="match status" value="1"/>
</dbReference>
<dbReference type="InterPro" id="IPR050306">
    <property type="entry name" value="PfkB_Carbo_kinase"/>
</dbReference>
<dbReference type="Gene3D" id="3.40.1190.20">
    <property type="match status" value="1"/>
</dbReference>